<dbReference type="OrthoDB" id="3800972at2759"/>
<evidence type="ECO:0000313" key="2">
    <source>
        <dbReference type="Proteomes" id="UP000001471"/>
    </source>
</evidence>
<dbReference type="AlphaFoldDB" id="B2W3X9"/>
<evidence type="ECO:0000313" key="1">
    <source>
        <dbReference type="EMBL" id="EDU48086.1"/>
    </source>
</evidence>
<gene>
    <name evidence="1" type="ORF">PTRG_05179</name>
</gene>
<sequence>MGVDVLGHQANQIQAAQGISKTTIVPDRHRSITKEDQNFYKISSHPFKPAFQGIAAMNPEQPINNIDVFINRGAMMTLIELARNPSIVTRHNSSQPITVLLIEKLISSECTMGLKDAKKQKRVDPMWLRQTPNVSLSDIIKRYGLFQLKEKHITLEEYFKVYTGNADRQYINNPLSPFATQPLGHSHSESINPGTLGVDVMFEDNEGNKATEQLPDGALRDKDGLLLISKSKHQGLAQWTPTHQFIWTKKFQLPLPNNFSAWPFCPIDSVATPAYFDISTLTIPLTACELLTFFPCHIWISELQNRFSRNQIKGTFQAIFIDYQRDLTIPHVITPQQVRSLIKTAARACPPNSKSCSTYTVDKYRFTLPPRIPEKCGVEIKIPYTLIHCADGVNPAKFPKGSDAGPFTRALIHARTRNQDIMLNELDGYIARWGISRELDRLYSDPSLTDRYANEVKEYARGLRDTAKAKGYKWDC</sequence>
<name>B2W3X9_PYRTR</name>
<reference evidence="2" key="1">
    <citation type="journal article" date="2013" name="G3 (Bethesda)">
        <title>Comparative genomics of a plant-pathogenic fungus, Pyrenophora tritici-repentis, reveals transduplication and the impact of repeat elements on pathogenicity and population divergence.</title>
        <authorList>
            <person name="Manning V.A."/>
            <person name="Pandelova I."/>
            <person name="Dhillon B."/>
            <person name="Wilhelm L.J."/>
            <person name="Goodwin S.B."/>
            <person name="Berlin A.M."/>
            <person name="Figueroa M."/>
            <person name="Freitag M."/>
            <person name="Hane J.K."/>
            <person name="Henrissat B."/>
            <person name="Holman W.H."/>
            <person name="Kodira C.D."/>
            <person name="Martin J."/>
            <person name="Oliver R.P."/>
            <person name="Robbertse B."/>
            <person name="Schackwitz W."/>
            <person name="Schwartz D.C."/>
            <person name="Spatafora J.W."/>
            <person name="Turgeon B.G."/>
            <person name="Yandava C."/>
            <person name="Young S."/>
            <person name="Zhou S."/>
            <person name="Zeng Q."/>
            <person name="Grigoriev I.V."/>
            <person name="Ma L.-J."/>
            <person name="Ciuffetti L.M."/>
        </authorList>
    </citation>
    <scope>NUCLEOTIDE SEQUENCE [LARGE SCALE GENOMIC DNA]</scope>
    <source>
        <strain evidence="2">Pt-1C-BFP</strain>
    </source>
</reference>
<dbReference type="HOGENOM" id="CLU_573825_0_0_1"/>
<protein>
    <submittedName>
        <fullName evidence="1">Uncharacterized protein</fullName>
    </submittedName>
</protein>
<dbReference type="Proteomes" id="UP000001471">
    <property type="component" value="Unassembled WGS sequence"/>
</dbReference>
<proteinExistence type="predicted"/>
<accession>B2W3X9</accession>
<dbReference type="EMBL" id="DS231618">
    <property type="protein sequence ID" value="EDU48086.1"/>
    <property type="molecule type" value="Genomic_DNA"/>
</dbReference>
<dbReference type="InParanoid" id="B2W3X9"/>
<organism evidence="1 2">
    <name type="scientific">Pyrenophora tritici-repentis (strain Pt-1C-BFP)</name>
    <name type="common">Wheat tan spot fungus</name>
    <name type="synonym">Drechslera tritici-repentis</name>
    <dbReference type="NCBI Taxonomy" id="426418"/>
    <lineage>
        <taxon>Eukaryota</taxon>
        <taxon>Fungi</taxon>
        <taxon>Dikarya</taxon>
        <taxon>Ascomycota</taxon>
        <taxon>Pezizomycotina</taxon>
        <taxon>Dothideomycetes</taxon>
        <taxon>Pleosporomycetidae</taxon>
        <taxon>Pleosporales</taxon>
        <taxon>Pleosporineae</taxon>
        <taxon>Pleosporaceae</taxon>
        <taxon>Pyrenophora</taxon>
    </lineage>
</organism>